<dbReference type="GO" id="GO:0006396">
    <property type="term" value="P:RNA processing"/>
    <property type="evidence" value="ECO:0007669"/>
    <property type="project" value="TreeGrafter"/>
</dbReference>
<dbReference type="SUPFAM" id="SSF48403">
    <property type="entry name" value="Ankyrin repeat"/>
    <property type="match status" value="1"/>
</dbReference>
<evidence type="ECO:0000256" key="1">
    <source>
        <dbReference type="ARBA" id="ARBA00022737"/>
    </source>
</evidence>
<proteinExistence type="predicted"/>
<keyword evidence="1" id="KW-0677">Repeat</keyword>
<sequence>MTPSPQVTEDDGPDAALRDAYWANDLAKATDLVNQGADVNAKDTTQQSAYLIAASEGHLDLLRLALANGATVDDRDSFDGTALIRAAERGHFHEVGELLRAGIDRDHVNNLGYQAIHEATWLGKDDYPYATTLRVLVAGGVELDRPSGQEKLTPLQMAADKGLAAQEAFLRAIPQYSDIADPDTTLLEAATGGEADLVALALRAGADIEARDDRGRTALLLAVTEDHLGVADVLVAMGASADALDDQHDTPWLVTGVTGSVDMLESLLPAGPDMTIRNRYGGISVIPASERGHVDYVRRVVQVGIDVNHVNDLGWTALLEAVILGDGSRPYVEIVTALLEAGADPAIADREGVTALQHARNKGFDEIAEVLAGSR</sequence>
<dbReference type="PANTHER" id="PTHR24141">
    <property type="entry name" value="2-5A-DEPENDENT RIBONUCLEASE"/>
    <property type="match status" value="1"/>
</dbReference>
<feature type="repeat" description="ANK" evidence="3">
    <location>
        <begin position="181"/>
        <end position="213"/>
    </location>
</feature>
<dbReference type="KEGG" id="tes:BW730_10985"/>
<dbReference type="AlphaFoldDB" id="A0A1Q2CT90"/>
<name>A0A1Q2CT90_9ACTN</name>
<keyword evidence="5" id="KW-1185">Reference proteome</keyword>
<dbReference type="Proteomes" id="UP000188145">
    <property type="component" value="Chromosome"/>
</dbReference>
<dbReference type="GO" id="GO:0004540">
    <property type="term" value="F:RNA nuclease activity"/>
    <property type="evidence" value="ECO:0007669"/>
    <property type="project" value="TreeGrafter"/>
</dbReference>
<dbReference type="GO" id="GO:0003723">
    <property type="term" value="F:RNA binding"/>
    <property type="evidence" value="ECO:0007669"/>
    <property type="project" value="TreeGrafter"/>
</dbReference>
<evidence type="ECO:0000313" key="5">
    <source>
        <dbReference type="Proteomes" id="UP000188145"/>
    </source>
</evidence>
<dbReference type="PANTHER" id="PTHR24141:SF1">
    <property type="entry name" value="2-5A-DEPENDENT RIBONUCLEASE"/>
    <property type="match status" value="1"/>
</dbReference>
<reference evidence="5" key="1">
    <citation type="submission" date="2017-02" db="EMBL/GenBank/DDBJ databases">
        <title>Tessaracoccus aquaemaris sp. nov., isolated from the intestine of a Korean rockfish, Sebastes schlegelii, in a marine aquaculture pond.</title>
        <authorList>
            <person name="Tak E.J."/>
            <person name="Bae J.-W."/>
        </authorList>
    </citation>
    <scope>NUCLEOTIDE SEQUENCE [LARGE SCALE GENOMIC DNA]</scope>
    <source>
        <strain evidence="5">NSG39</strain>
    </source>
</reference>
<dbReference type="EMBL" id="CP019606">
    <property type="protein sequence ID" value="AQP49334.1"/>
    <property type="molecule type" value="Genomic_DNA"/>
</dbReference>
<dbReference type="Pfam" id="PF12796">
    <property type="entry name" value="Ank_2"/>
    <property type="match status" value="3"/>
</dbReference>
<keyword evidence="2 3" id="KW-0040">ANK repeat</keyword>
<feature type="repeat" description="ANK" evidence="3">
    <location>
        <begin position="214"/>
        <end position="246"/>
    </location>
</feature>
<evidence type="ECO:0000256" key="3">
    <source>
        <dbReference type="PROSITE-ProRule" id="PRU00023"/>
    </source>
</evidence>
<dbReference type="PROSITE" id="PS50088">
    <property type="entry name" value="ANK_REPEAT"/>
    <property type="match status" value="4"/>
</dbReference>
<dbReference type="InterPro" id="IPR002110">
    <property type="entry name" value="Ankyrin_rpt"/>
</dbReference>
<gene>
    <name evidence="4" type="ORF">BW730_10985</name>
</gene>
<dbReference type="PROSITE" id="PS50297">
    <property type="entry name" value="ANK_REP_REGION"/>
    <property type="match status" value="2"/>
</dbReference>
<organism evidence="4 5">
    <name type="scientific">Tessaracoccus aquimaris</name>
    <dbReference type="NCBI Taxonomy" id="1332264"/>
    <lineage>
        <taxon>Bacteria</taxon>
        <taxon>Bacillati</taxon>
        <taxon>Actinomycetota</taxon>
        <taxon>Actinomycetes</taxon>
        <taxon>Propionibacteriales</taxon>
        <taxon>Propionibacteriaceae</taxon>
        <taxon>Tessaracoccus</taxon>
    </lineage>
</organism>
<evidence type="ECO:0000256" key="2">
    <source>
        <dbReference type="ARBA" id="ARBA00023043"/>
    </source>
</evidence>
<accession>A0A1Q2CT90</accession>
<dbReference type="STRING" id="1332264.BW730_10985"/>
<dbReference type="InterPro" id="IPR036770">
    <property type="entry name" value="Ankyrin_rpt-contain_sf"/>
</dbReference>
<dbReference type="Gene3D" id="1.25.40.20">
    <property type="entry name" value="Ankyrin repeat-containing domain"/>
    <property type="match status" value="2"/>
</dbReference>
<protein>
    <submittedName>
        <fullName evidence="4">Uncharacterized protein</fullName>
    </submittedName>
</protein>
<feature type="repeat" description="ANK" evidence="3">
    <location>
        <begin position="45"/>
        <end position="77"/>
    </location>
</feature>
<evidence type="ECO:0000313" key="4">
    <source>
        <dbReference type="EMBL" id="AQP49334.1"/>
    </source>
</evidence>
<feature type="repeat" description="ANK" evidence="3">
    <location>
        <begin position="313"/>
        <end position="350"/>
    </location>
</feature>
<dbReference type="SMART" id="SM00248">
    <property type="entry name" value="ANK"/>
    <property type="match status" value="6"/>
</dbReference>